<keyword evidence="3" id="KW-1185">Reference proteome</keyword>
<dbReference type="InterPro" id="IPR012588">
    <property type="entry name" value="Exosome-assoc_fac_Rrp6_N"/>
</dbReference>
<feature type="domain" description="Exosome-associated factor Rrp6 N-terminal" evidence="1">
    <location>
        <begin position="12"/>
        <end position="63"/>
    </location>
</feature>
<dbReference type="GO" id="GO:0006396">
    <property type="term" value="P:RNA processing"/>
    <property type="evidence" value="ECO:0007669"/>
    <property type="project" value="InterPro"/>
</dbReference>
<reference evidence="3" key="1">
    <citation type="journal article" date="2016" name="Proc. Natl. Acad. Sci. U.S.A.">
        <title>Comparative genomics of biotechnologically important yeasts.</title>
        <authorList>
            <person name="Riley R."/>
            <person name="Haridas S."/>
            <person name="Wolfe K.H."/>
            <person name="Lopes M.R."/>
            <person name="Hittinger C.T."/>
            <person name="Goeker M."/>
            <person name="Salamov A.A."/>
            <person name="Wisecaver J.H."/>
            <person name="Long T.M."/>
            <person name="Calvey C.H."/>
            <person name="Aerts A.L."/>
            <person name="Barry K.W."/>
            <person name="Choi C."/>
            <person name="Clum A."/>
            <person name="Coughlan A.Y."/>
            <person name="Deshpande S."/>
            <person name="Douglass A.P."/>
            <person name="Hanson S.J."/>
            <person name="Klenk H.-P."/>
            <person name="LaButti K.M."/>
            <person name="Lapidus A."/>
            <person name="Lindquist E.A."/>
            <person name="Lipzen A.M."/>
            <person name="Meier-Kolthoff J.P."/>
            <person name="Ohm R.A."/>
            <person name="Otillar R.P."/>
            <person name="Pangilinan J.L."/>
            <person name="Peng Y."/>
            <person name="Rokas A."/>
            <person name="Rosa C.A."/>
            <person name="Scheuner C."/>
            <person name="Sibirny A.A."/>
            <person name="Slot J.C."/>
            <person name="Stielow J.B."/>
            <person name="Sun H."/>
            <person name="Kurtzman C.P."/>
            <person name="Blackwell M."/>
            <person name="Grigoriev I.V."/>
            <person name="Jeffries T.W."/>
        </authorList>
    </citation>
    <scope>NUCLEOTIDE SEQUENCE [LARGE SCALE GENOMIC DNA]</scope>
    <source>
        <strain evidence="3">NRRL Y-1626</strain>
    </source>
</reference>
<dbReference type="EMBL" id="LXPE01000020">
    <property type="protein sequence ID" value="OBA26304.1"/>
    <property type="molecule type" value="Genomic_DNA"/>
</dbReference>
<proteinExistence type="predicted"/>
<dbReference type="GO" id="GO:0000176">
    <property type="term" value="C:nuclear exosome (RNase complex)"/>
    <property type="evidence" value="ECO:0007669"/>
    <property type="project" value="InterPro"/>
</dbReference>
<dbReference type="Pfam" id="PF08066">
    <property type="entry name" value="PMC2NT"/>
    <property type="match status" value="1"/>
</dbReference>
<gene>
    <name evidence="2" type="ORF">HANVADRAFT_2947</name>
</gene>
<organism evidence="2 3">
    <name type="scientific">Hanseniaspora valbyensis NRRL Y-1626</name>
    <dbReference type="NCBI Taxonomy" id="766949"/>
    <lineage>
        <taxon>Eukaryota</taxon>
        <taxon>Fungi</taxon>
        <taxon>Dikarya</taxon>
        <taxon>Ascomycota</taxon>
        <taxon>Saccharomycotina</taxon>
        <taxon>Saccharomycetes</taxon>
        <taxon>Saccharomycodales</taxon>
        <taxon>Saccharomycodaceae</taxon>
        <taxon>Hanseniaspora</taxon>
    </lineage>
</organism>
<name>A0A1B7TC33_9ASCO</name>
<evidence type="ECO:0000313" key="2">
    <source>
        <dbReference type="EMBL" id="OBA26304.1"/>
    </source>
</evidence>
<protein>
    <recommendedName>
        <fullName evidence="1">Exosome-associated factor Rrp6 N-terminal domain-containing protein</fullName>
    </recommendedName>
</protein>
<accession>A0A1B7TC33</accession>
<dbReference type="Proteomes" id="UP000092321">
    <property type="component" value="Unassembled WGS sequence"/>
</dbReference>
<evidence type="ECO:0000313" key="3">
    <source>
        <dbReference type="Proteomes" id="UP000092321"/>
    </source>
</evidence>
<sequence>MSNLEKVEKLNKILNALSKEDIGFHTTTDKQAKKAVTVTKKRVLAKLNDLILRLDKNNNPIEVSGDDE</sequence>
<dbReference type="AlphaFoldDB" id="A0A1B7TC33"/>
<feature type="non-terminal residue" evidence="2">
    <location>
        <position position="68"/>
    </location>
</feature>
<comment type="caution">
    <text evidence="2">The sequence shown here is derived from an EMBL/GenBank/DDBJ whole genome shotgun (WGS) entry which is preliminary data.</text>
</comment>
<evidence type="ECO:0000259" key="1">
    <source>
        <dbReference type="Pfam" id="PF08066"/>
    </source>
</evidence>